<name>K7A9F5_9ALTE</name>
<dbReference type="SMART" id="SM00450">
    <property type="entry name" value="RHOD"/>
    <property type="match status" value="1"/>
</dbReference>
<dbReference type="EC" id="2.9.1.3" evidence="2"/>
<dbReference type="Gene3D" id="3.40.250.10">
    <property type="entry name" value="Rhodanese-like domain"/>
    <property type="match status" value="1"/>
</dbReference>
<dbReference type="InterPro" id="IPR036873">
    <property type="entry name" value="Rhodanese-like_dom_sf"/>
</dbReference>
<dbReference type="AlphaFoldDB" id="K7A9F5"/>
<dbReference type="Proteomes" id="UP000011864">
    <property type="component" value="Chromosome"/>
</dbReference>
<comment type="catalytic activity">
    <reaction evidence="2">
        <text>5-methylaminomethyl-2-(Se-phospho)selenouridine(34) in tRNA + H2O = 5-methylaminomethyl-2-selenouridine(34) in tRNA + phosphate</text>
        <dbReference type="Rhea" id="RHEA:60176"/>
        <dbReference type="Rhea" id="RHEA-COMP:10196"/>
        <dbReference type="Rhea" id="RHEA-COMP:15523"/>
        <dbReference type="ChEBI" id="CHEBI:15377"/>
        <dbReference type="ChEBI" id="CHEBI:43474"/>
        <dbReference type="ChEBI" id="CHEBI:82743"/>
        <dbReference type="ChEBI" id="CHEBI:143702"/>
    </reaction>
</comment>
<dbReference type="GO" id="GO:0016765">
    <property type="term" value="F:transferase activity, transferring alkyl or aryl (other than methyl) groups"/>
    <property type="evidence" value="ECO:0007669"/>
    <property type="project" value="UniProtKB-UniRule"/>
</dbReference>
<gene>
    <name evidence="2" type="primary">selU</name>
    <name evidence="4" type="ORF">C427_0575</name>
</gene>
<dbReference type="CDD" id="cd01520">
    <property type="entry name" value="RHOD_YbbB"/>
    <property type="match status" value="1"/>
</dbReference>
<dbReference type="PANTHER" id="PTHR30401">
    <property type="entry name" value="TRNA 2-SELENOURIDINE SYNTHASE"/>
    <property type="match status" value="1"/>
</dbReference>
<dbReference type="InterPro" id="IPR027417">
    <property type="entry name" value="P-loop_NTPase"/>
</dbReference>
<comment type="catalytic activity">
    <reaction evidence="2">
        <text>5-methylaminomethyl-2-thiouridine(34) in tRNA + (2E)-geranyl diphosphate = 5-methylaminomethyl-S-(2E)-geranyl-thiouridine(34) in tRNA + diphosphate</text>
        <dbReference type="Rhea" id="RHEA:14085"/>
        <dbReference type="Rhea" id="RHEA-COMP:10195"/>
        <dbReference type="Rhea" id="RHEA-COMP:14654"/>
        <dbReference type="ChEBI" id="CHEBI:33019"/>
        <dbReference type="ChEBI" id="CHEBI:58057"/>
        <dbReference type="ChEBI" id="CHEBI:74455"/>
        <dbReference type="ChEBI" id="CHEBI:140632"/>
    </reaction>
</comment>
<dbReference type="NCBIfam" id="NF008750">
    <property type="entry name" value="PRK11784.1-2"/>
    <property type="match status" value="1"/>
</dbReference>
<reference evidence="4 5" key="1">
    <citation type="journal article" date="2013" name="Genome Announc.">
        <title>Complete Genome Sequence of Glaciecola psychrophila Strain 170T.</title>
        <authorList>
            <person name="Yin J."/>
            <person name="Chen J."/>
            <person name="Liu G."/>
            <person name="Yu Y."/>
            <person name="Song L."/>
            <person name="Wang X."/>
            <person name="Qu X."/>
        </authorList>
    </citation>
    <scope>NUCLEOTIDE SEQUENCE [LARGE SCALE GENOMIC DNA]</scope>
    <source>
        <strain evidence="4 5">170</strain>
    </source>
</reference>
<dbReference type="OrthoDB" id="9808735at2"/>
<keyword evidence="5" id="KW-1185">Reference proteome</keyword>
<proteinExistence type="inferred from homology"/>
<dbReference type="SUPFAM" id="SSF52540">
    <property type="entry name" value="P-loop containing nucleoside triphosphate hydrolases"/>
    <property type="match status" value="1"/>
</dbReference>
<evidence type="ECO:0000313" key="4">
    <source>
        <dbReference type="EMBL" id="AGH42685.1"/>
    </source>
</evidence>
<dbReference type="eggNOG" id="COG2603">
    <property type="taxonomic scope" value="Bacteria"/>
</dbReference>
<dbReference type="InterPro" id="IPR001763">
    <property type="entry name" value="Rhodanese-like_dom"/>
</dbReference>
<dbReference type="SUPFAM" id="SSF52821">
    <property type="entry name" value="Rhodanese/Cell cycle control phosphatase"/>
    <property type="match status" value="1"/>
</dbReference>
<dbReference type="EMBL" id="CP003837">
    <property type="protein sequence ID" value="AGH42685.1"/>
    <property type="molecule type" value="Genomic_DNA"/>
</dbReference>
<keyword evidence="2" id="KW-0808">Transferase</keyword>
<dbReference type="InterPro" id="IPR058840">
    <property type="entry name" value="AAA_SelU"/>
</dbReference>
<evidence type="ECO:0000256" key="1">
    <source>
        <dbReference type="ARBA" id="ARBA00023266"/>
    </source>
</evidence>
<keyword evidence="1 2" id="KW-0711">Selenium</keyword>
<dbReference type="RefSeq" id="WP_007640487.1">
    <property type="nucleotide sequence ID" value="NC_020514.1"/>
</dbReference>
<protein>
    <recommendedName>
        <fullName evidence="2">tRNA 2-selenouridine synthase</fullName>
        <ecNumber evidence="2">2.9.1.3</ecNumber>
    </recommendedName>
</protein>
<dbReference type="HAMAP" id="MF_01622">
    <property type="entry name" value="tRNA_sel_U_synth"/>
    <property type="match status" value="1"/>
</dbReference>
<feature type="active site" description="S-selanylcysteine intermediate" evidence="2">
    <location>
        <position position="94"/>
    </location>
</feature>
<dbReference type="GO" id="GO:0002098">
    <property type="term" value="P:tRNA wobble uridine modification"/>
    <property type="evidence" value="ECO:0007669"/>
    <property type="project" value="UniProtKB-UniRule"/>
</dbReference>
<sequence length="360" mass="41647">MQSITDFKQLFLSDTPMIDVRAPIEFIKGAFPSSINAPLMNDDEREAVGTCYKEHGSDAALELGHQLVFGDIKTQRLQQWKNFINEHPDGIFYCFRGGLRSHITQQWLNEVGIDRPYVEGGYKAMRTYLLEQLQQRASESRFLVLSGKTGSGKTEVINDWPHSIDLEGLANHRGSAFGKTFVPQPAQINFENAWSVAWLKRIHVSDSPVLIEDESRLIGRIVILPEYLEATKLASNILLETPYEERIARIRRDYFMYAFEHYQKSNPDTSYDLLDEFIREAVLRIKKRLGGDRFTLINSMLSSAIIALKSQNQWSEFDDIINILLSEYYDPIYEYQYQQKSEKTIFKGTHQEIIQWLATQ</sequence>
<evidence type="ECO:0000256" key="2">
    <source>
        <dbReference type="HAMAP-Rule" id="MF_01622"/>
    </source>
</evidence>
<dbReference type="Pfam" id="PF26341">
    <property type="entry name" value="AAA_SelU"/>
    <property type="match status" value="1"/>
</dbReference>
<dbReference type="STRING" id="1129794.C427_0575"/>
<dbReference type="GO" id="GO:0043828">
    <property type="term" value="F:tRNA 2-selenouridine synthase activity"/>
    <property type="evidence" value="ECO:0007669"/>
    <property type="project" value="UniProtKB-EC"/>
</dbReference>
<comment type="function">
    <text evidence="2">Involved in the post-transcriptional modification of the uridine at the wobble position (U34) of tRNA(Lys), tRNA(Glu) and tRNA(Gln). Catalyzes the conversion of 2-thiouridine (S2U-RNA) to 2-selenouridine (Se2U-RNA). Acts in a two-step process involving geranylation of 2-thiouridine (S2U) to S-geranyl-2-thiouridine (geS2U) and subsequent selenation of the latter derivative to 2-selenouridine (Se2U) in the tRNA chain.</text>
</comment>
<feature type="domain" description="Rhodanese" evidence="3">
    <location>
        <begin position="11"/>
        <end position="134"/>
    </location>
</feature>
<dbReference type="NCBIfam" id="NF008751">
    <property type="entry name" value="PRK11784.1-3"/>
    <property type="match status" value="1"/>
</dbReference>
<dbReference type="PATRIC" id="fig|1129794.4.peg.571"/>
<organism evidence="4 5">
    <name type="scientific">Paraglaciecola psychrophila 170</name>
    <dbReference type="NCBI Taxonomy" id="1129794"/>
    <lineage>
        <taxon>Bacteria</taxon>
        <taxon>Pseudomonadati</taxon>
        <taxon>Pseudomonadota</taxon>
        <taxon>Gammaproteobacteria</taxon>
        <taxon>Alteromonadales</taxon>
        <taxon>Alteromonadaceae</taxon>
        <taxon>Paraglaciecola</taxon>
    </lineage>
</organism>
<dbReference type="PROSITE" id="PS50206">
    <property type="entry name" value="RHODANESE_3"/>
    <property type="match status" value="1"/>
</dbReference>
<dbReference type="NCBIfam" id="TIGR03167">
    <property type="entry name" value="tRNA_sel_U_synt"/>
    <property type="match status" value="1"/>
</dbReference>
<evidence type="ECO:0000259" key="3">
    <source>
        <dbReference type="PROSITE" id="PS50206"/>
    </source>
</evidence>
<evidence type="ECO:0000313" key="5">
    <source>
        <dbReference type="Proteomes" id="UP000011864"/>
    </source>
</evidence>
<accession>K7A9F5</accession>
<dbReference type="KEGG" id="gps:C427_0575"/>
<dbReference type="InterPro" id="IPR017582">
    <property type="entry name" value="SelU"/>
</dbReference>
<dbReference type="PANTHER" id="PTHR30401:SF0">
    <property type="entry name" value="TRNA 2-SELENOURIDINE SYNTHASE"/>
    <property type="match status" value="1"/>
</dbReference>
<dbReference type="HOGENOM" id="CLU_043456_1_0_6"/>
<comment type="similarity">
    <text evidence="2">Belongs to the SelU family.</text>
</comment>
<comment type="catalytic activity">
    <reaction evidence="2">
        <text>5-methylaminomethyl-S-(2E)-geranyl-thiouridine(34) in tRNA + selenophosphate + H(+) = 5-methylaminomethyl-2-(Se-phospho)selenouridine(34) in tRNA + (2E)-thiogeraniol</text>
        <dbReference type="Rhea" id="RHEA:60172"/>
        <dbReference type="Rhea" id="RHEA-COMP:14654"/>
        <dbReference type="Rhea" id="RHEA-COMP:15523"/>
        <dbReference type="ChEBI" id="CHEBI:15378"/>
        <dbReference type="ChEBI" id="CHEBI:16144"/>
        <dbReference type="ChEBI" id="CHEBI:140632"/>
        <dbReference type="ChEBI" id="CHEBI:143702"/>
        <dbReference type="ChEBI" id="CHEBI:143703"/>
    </reaction>
</comment>
<comment type="catalytic activity">
    <reaction evidence="2">
        <text>5-methylaminomethyl-2-thiouridine(34) in tRNA + selenophosphate + (2E)-geranyl diphosphate + H2O + H(+) = 5-methylaminomethyl-2-selenouridine(34) in tRNA + (2E)-thiogeraniol + phosphate + diphosphate</text>
        <dbReference type="Rhea" id="RHEA:42716"/>
        <dbReference type="Rhea" id="RHEA-COMP:10195"/>
        <dbReference type="Rhea" id="RHEA-COMP:10196"/>
        <dbReference type="ChEBI" id="CHEBI:15377"/>
        <dbReference type="ChEBI" id="CHEBI:15378"/>
        <dbReference type="ChEBI" id="CHEBI:16144"/>
        <dbReference type="ChEBI" id="CHEBI:33019"/>
        <dbReference type="ChEBI" id="CHEBI:43474"/>
        <dbReference type="ChEBI" id="CHEBI:58057"/>
        <dbReference type="ChEBI" id="CHEBI:74455"/>
        <dbReference type="ChEBI" id="CHEBI:82743"/>
        <dbReference type="ChEBI" id="CHEBI:143703"/>
        <dbReference type="EC" id="2.9.1.3"/>
    </reaction>
</comment>
<comment type="subunit">
    <text evidence="2">Monomer.</text>
</comment>